<dbReference type="EMBL" id="KN640579">
    <property type="protein sequence ID" value="KHN47531.1"/>
    <property type="molecule type" value="Genomic_DNA"/>
</dbReference>
<protein>
    <submittedName>
        <fullName evidence="1">Uncharacterized protein</fullName>
    </submittedName>
</protein>
<name>A0A0B2SLG4_GLYSO</name>
<dbReference type="Proteomes" id="UP000053555">
    <property type="component" value="Unassembled WGS sequence"/>
</dbReference>
<sequence length="74" mass="8275">MESSVGEDGDETGDSIVMARDEVTVLLEEGFFPIVEVECEVWQRGELVAAEQVDSEFDVSTVGWQPRRRSRRAG</sequence>
<dbReference type="AlphaFoldDB" id="A0A0B2SLG4"/>
<accession>A0A0B2SLG4</accession>
<evidence type="ECO:0000313" key="1">
    <source>
        <dbReference type="EMBL" id="KHN47531.1"/>
    </source>
</evidence>
<organism evidence="1">
    <name type="scientific">Glycine soja</name>
    <name type="common">Wild soybean</name>
    <dbReference type="NCBI Taxonomy" id="3848"/>
    <lineage>
        <taxon>Eukaryota</taxon>
        <taxon>Viridiplantae</taxon>
        <taxon>Streptophyta</taxon>
        <taxon>Embryophyta</taxon>
        <taxon>Tracheophyta</taxon>
        <taxon>Spermatophyta</taxon>
        <taxon>Magnoliopsida</taxon>
        <taxon>eudicotyledons</taxon>
        <taxon>Gunneridae</taxon>
        <taxon>Pentapetalae</taxon>
        <taxon>rosids</taxon>
        <taxon>fabids</taxon>
        <taxon>Fabales</taxon>
        <taxon>Fabaceae</taxon>
        <taxon>Papilionoideae</taxon>
        <taxon>50 kb inversion clade</taxon>
        <taxon>NPAAA clade</taxon>
        <taxon>indigoferoid/millettioid clade</taxon>
        <taxon>Phaseoleae</taxon>
        <taxon>Glycine</taxon>
        <taxon>Glycine subgen. Soja</taxon>
    </lineage>
</organism>
<reference evidence="1" key="1">
    <citation type="submission" date="2014-07" db="EMBL/GenBank/DDBJ databases">
        <title>Identification of a novel salt tolerance gene in wild soybean by whole-genome sequencing.</title>
        <authorList>
            <person name="Lam H.-M."/>
            <person name="Qi X."/>
            <person name="Li M.-W."/>
            <person name="Liu X."/>
            <person name="Xie M."/>
            <person name="Ni M."/>
            <person name="Xu X."/>
        </authorList>
    </citation>
    <scope>NUCLEOTIDE SEQUENCE [LARGE SCALE GENOMIC DNA]</scope>
    <source>
        <tissue evidence="1">Root</tissue>
    </source>
</reference>
<proteinExistence type="predicted"/>
<gene>
    <name evidence="1" type="ORF">glysoja_040066</name>
</gene>